<proteinExistence type="predicted"/>
<evidence type="ECO:0000313" key="11">
    <source>
        <dbReference type="Proteomes" id="UP000030763"/>
    </source>
</evidence>
<dbReference type="PANTHER" id="PTHR12764">
    <property type="entry name" value="WD REPEAT DOMAIN-RELATED"/>
    <property type="match status" value="1"/>
</dbReference>
<evidence type="ECO:0000313" key="10">
    <source>
        <dbReference type="EMBL" id="CDJ58387.1"/>
    </source>
</evidence>
<dbReference type="SUPFAM" id="SSF50978">
    <property type="entry name" value="WD40 repeat-like"/>
    <property type="match status" value="1"/>
</dbReference>
<dbReference type="VEuPathDB" id="ToxoDB:EMWEY_00015510"/>
<accession>U6M2B8</accession>
<dbReference type="Pfam" id="PF23381">
    <property type="entry name" value="Beta-prop_IFT122_1st"/>
    <property type="match status" value="1"/>
</dbReference>
<evidence type="ECO:0000256" key="3">
    <source>
        <dbReference type="ARBA" id="ARBA00022574"/>
    </source>
</evidence>
<evidence type="ECO:0000259" key="8">
    <source>
        <dbReference type="Pfam" id="PF23377"/>
    </source>
</evidence>
<dbReference type="GO" id="GO:0030991">
    <property type="term" value="C:intraciliary transport particle A"/>
    <property type="evidence" value="ECO:0007669"/>
    <property type="project" value="TreeGrafter"/>
</dbReference>
<organism evidence="10 11">
    <name type="scientific">Eimeria maxima</name>
    <name type="common">Coccidian parasite</name>
    <dbReference type="NCBI Taxonomy" id="5804"/>
    <lineage>
        <taxon>Eukaryota</taxon>
        <taxon>Sar</taxon>
        <taxon>Alveolata</taxon>
        <taxon>Apicomplexa</taxon>
        <taxon>Conoidasida</taxon>
        <taxon>Coccidia</taxon>
        <taxon>Eucoccidiorida</taxon>
        <taxon>Eimeriorina</taxon>
        <taxon>Eimeriidae</taxon>
        <taxon>Eimeria</taxon>
    </lineage>
</organism>
<protein>
    <recommendedName>
        <fullName evidence="2">Intraflagellar transport protein 122 homolog</fullName>
    </recommendedName>
</protein>
<feature type="domain" description="IFT122 first beta-propeller" evidence="9">
    <location>
        <begin position="18"/>
        <end position="129"/>
    </location>
</feature>
<reference evidence="10" key="1">
    <citation type="submission" date="2013-10" db="EMBL/GenBank/DDBJ databases">
        <title>Genomic analysis of the causative agents of coccidiosis in chickens.</title>
        <authorList>
            <person name="Reid A.J."/>
            <person name="Blake D."/>
            <person name="Billington K."/>
            <person name="Browne H."/>
            <person name="Dunn M."/>
            <person name="Hung S."/>
            <person name="Kawahara F."/>
            <person name="Miranda-Saavedra D."/>
            <person name="Mourier T."/>
            <person name="Nagra H."/>
            <person name="Otto T.D."/>
            <person name="Rawlings N."/>
            <person name="Sanchez A."/>
            <person name="Sanders M."/>
            <person name="Subramaniam C."/>
            <person name="Tay Y."/>
            <person name="Dear P."/>
            <person name="Doerig C."/>
            <person name="Gruber A."/>
            <person name="Parkinson J."/>
            <person name="Shirley M."/>
            <person name="Wan K.L."/>
            <person name="Berriman M."/>
            <person name="Tomley F."/>
            <person name="Pain A."/>
        </authorList>
    </citation>
    <scope>NUCLEOTIDE SEQUENCE [LARGE SCALE GENOMIC DNA]</scope>
    <source>
        <strain evidence="10">Weybridge</strain>
    </source>
</reference>
<dbReference type="InterPro" id="IPR056152">
    <property type="entry name" value="Beta-prop_IFT122_2nd"/>
</dbReference>
<dbReference type="PROSITE" id="PS50294">
    <property type="entry name" value="WD_REPEATS_REGION"/>
    <property type="match status" value="1"/>
</dbReference>
<feature type="repeat" description="WD" evidence="7">
    <location>
        <begin position="55"/>
        <end position="87"/>
    </location>
</feature>
<evidence type="ECO:0000256" key="7">
    <source>
        <dbReference type="PROSITE-ProRule" id="PRU00221"/>
    </source>
</evidence>
<dbReference type="PANTHER" id="PTHR12764:SF4">
    <property type="entry name" value="INTRAFLAGELLAR TRANSPORT PROTEIN 122 HOMOLOG"/>
    <property type="match status" value="1"/>
</dbReference>
<dbReference type="RefSeq" id="XP_013335033.1">
    <property type="nucleotide sequence ID" value="XM_013479579.1"/>
</dbReference>
<dbReference type="SMART" id="SM00320">
    <property type="entry name" value="WD40"/>
    <property type="match status" value="6"/>
</dbReference>
<sequence>MEGSLVWRQRAARGEDAGVTLWSVACSPDGSRLVLGVGLCVLLVDAESGDTLQTLAGHKGNVNVIAYASNGKQFASGGADRKVILWSPTGDILRQFTHSGSVQALAFNPRTLILASGTTEELSLWNADGCSGLAEEEVNCQGSRSGFIGSKSWGMSHCASSSNRNSGKASSSLSNAIAVSLGLAGANSDLKSSQGSSNLQQGDRIKVGPRTCVLSWDDDGQHLAAGQYNGFLVVSDSDGSKLWEHQLDAPVWALAWRPNTSGKAACRGRTLVACTFEPRVWVLDADAETALRSTQLVYDPLHVEFDPKGEYFLLVGVDGGLSLWSYMGICLQPLQVSAETPEVTACCFLPSGPRIAFTTRQGDLGIAQLRLPVVHGLYREMYARRTALCEVAVRNLLTDMTTTIQFDELVYKIAVYKLLLAVQLRECLIIAEVFSEDSGSLQYREVRRLTGSFECSLMLLTASAVVLCRGNTLKLHEFEGKAQRQWTLRASVRYIRVLGGPPGAEALLVGLRNGEALYVYVHQELPVPLLQHRIGIVCMDVSAERNSLAIIDEEKELNIYNLPRSLAPQQQFCQGIVVGFLESYAFCLHCREMLRLKVNHTVSIKRLKEDGKLEKAYSLACLGATRDEWKQLALECLQRGDLHLSRKSFQHQKNFRAISMLNQMQLELNLLDLNPDKHRHVCKAYAYAYVGDFTAAADEWVAAGMPQRASEMFADLRRRFPEYGFVTSVKYSRSCSQGKQEKPDLGQEYTEAAALYATTGQLNRACQLLEKIGETHTLVELMRSCRAPGVAPSGQNYGPNNVQLHQQLLEGGDKTFEDCETAAALRCAARAFEKRGQVTFAKEALLVLGDKEGLINVLMRAGRWEEALSRAEQAPEILHHVNVTWGHELLLHDQPELAISAFRRAGREDLSLRTEMALLESAISQKLYAQAAARSWAIARAFANLATSAERERSHATAASACNKAVNDHQSLSKNAIRKVPVCVYRFLVCYFRRLSEIYGVYFVLVRQASSVPPKAEMPPHAILRGCTFLWSHALAPLGQALHLNLATAMANSGPTFQGNKEPQLHVNPSGTSLGALPNWRLPPWWDDAQVALEADEVQTHLRSCGIRVSRRVKGIRSHLVLRLMIDAALQLSDFQTAVAACKELRRLALKGPEHREREELELKVKATQVSHVTDNNIPDACGALRGAACGLCGNIVPLLTSEAVPLGADLSCGSCGNPIMLEFGTFAPITAIEFSMCGIPGPAEKSFGDVSPPPAKETVSEKLFLAAARKGLLHIRAAAPYTKKCSFGPLEFKPPALNPDILLQQPPEKVLRRMNNYLEGTSGSRTIRLLRLPQAEAEQEIFVASSVATGALQLPATLMACGSCSHLFIHPPAHKALLREGVCTLCSTKGSFAPIIRCHALKFGQH</sequence>
<dbReference type="OMA" id="ICCAWSA"/>
<keyword evidence="3 7" id="KW-0853">WD repeat</keyword>
<dbReference type="InterPro" id="IPR001680">
    <property type="entry name" value="WD40_rpt"/>
</dbReference>
<dbReference type="Gene3D" id="2.130.10.10">
    <property type="entry name" value="YVTN repeat-like/Quinoprotein amine dehydrogenase"/>
    <property type="match status" value="2"/>
</dbReference>
<evidence type="ECO:0000256" key="2">
    <source>
        <dbReference type="ARBA" id="ARBA00019442"/>
    </source>
</evidence>
<dbReference type="GO" id="GO:0035721">
    <property type="term" value="P:intraciliary retrograde transport"/>
    <property type="evidence" value="ECO:0007669"/>
    <property type="project" value="TreeGrafter"/>
</dbReference>
<feature type="domain" description="IFT122 second beta-propeller" evidence="8">
    <location>
        <begin position="375"/>
        <end position="605"/>
    </location>
</feature>
<keyword evidence="4" id="KW-0677">Repeat</keyword>
<evidence type="ECO:0000259" key="9">
    <source>
        <dbReference type="Pfam" id="PF23381"/>
    </source>
</evidence>
<comment type="subcellular location">
    <subcellularLocation>
        <location evidence="1">Cell projection</location>
        <location evidence="1">Cilium</location>
    </subcellularLocation>
</comment>
<dbReference type="PROSITE" id="PS50082">
    <property type="entry name" value="WD_REPEATS_2"/>
    <property type="match status" value="1"/>
</dbReference>
<keyword evidence="6" id="KW-0966">Cell projection</keyword>
<evidence type="ECO:0000256" key="5">
    <source>
        <dbReference type="ARBA" id="ARBA00023069"/>
    </source>
</evidence>
<dbReference type="GO" id="GO:0061512">
    <property type="term" value="P:protein localization to cilium"/>
    <property type="evidence" value="ECO:0007669"/>
    <property type="project" value="TreeGrafter"/>
</dbReference>
<dbReference type="Gene3D" id="1.25.40.470">
    <property type="match status" value="2"/>
</dbReference>
<reference evidence="10" key="2">
    <citation type="submission" date="2013-10" db="EMBL/GenBank/DDBJ databases">
        <authorList>
            <person name="Aslett M."/>
        </authorList>
    </citation>
    <scope>NUCLEOTIDE SEQUENCE [LARGE SCALE GENOMIC DNA]</scope>
    <source>
        <strain evidence="10">Weybridge</strain>
    </source>
</reference>
<dbReference type="OrthoDB" id="10255582at2759"/>
<keyword evidence="5" id="KW-0969">Cilium</keyword>
<keyword evidence="11" id="KW-1185">Reference proteome</keyword>
<dbReference type="Proteomes" id="UP000030763">
    <property type="component" value="Unassembled WGS sequence"/>
</dbReference>
<dbReference type="InterPro" id="IPR039857">
    <property type="entry name" value="Ift122/121"/>
</dbReference>
<evidence type="ECO:0000256" key="4">
    <source>
        <dbReference type="ARBA" id="ARBA00022737"/>
    </source>
</evidence>
<evidence type="ECO:0000256" key="1">
    <source>
        <dbReference type="ARBA" id="ARBA00004138"/>
    </source>
</evidence>
<dbReference type="GO" id="GO:0097730">
    <property type="term" value="C:non-motile cilium"/>
    <property type="evidence" value="ECO:0007669"/>
    <property type="project" value="TreeGrafter"/>
</dbReference>
<dbReference type="Pfam" id="PF23377">
    <property type="entry name" value="Beta-prop_IFT122_2nd"/>
    <property type="match status" value="1"/>
</dbReference>
<name>U6M2B8_EIMMA</name>
<dbReference type="InterPro" id="IPR036322">
    <property type="entry name" value="WD40_repeat_dom_sf"/>
</dbReference>
<dbReference type="GeneID" id="25335537"/>
<dbReference type="InterPro" id="IPR015943">
    <property type="entry name" value="WD40/YVTN_repeat-like_dom_sf"/>
</dbReference>
<gene>
    <name evidence="10" type="ORF">EMWEY_00015510</name>
</gene>
<dbReference type="EMBL" id="HG719628">
    <property type="protein sequence ID" value="CDJ58387.1"/>
    <property type="molecule type" value="Genomic_DNA"/>
</dbReference>
<dbReference type="GO" id="GO:1905515">
    <property type="term" value="P:non-motile cilium assembly"/>
    <property type="evidence" value="ECO:0007669"/>
    <property type="project" value="TreeGrafter"/>
</dbReference>
<dbReference type="InterPro" id="IPR056153">
    <property type="entry name" value="Beta-prop_IFT122_1st"/>
</dbReference>
<evidence type="ECO:0000256" key="6">
    <source>
        <dbReference type="ARBA" id="ARBA00023273"/>
    </source>
</evidence>